<comment type="function">
    <text evidence="9">Catalyzes the reversible hydration of carbon dioxide to form bicarbonate.</text>
</comment>
<keyword evidence="6" id="KW-1133">Transmembrane helix</keyword>
<evidence type="ECO:0000256" key="4">
    <source>
        <dbReference type="ARBA" id="ARBA00022692"/>
    </source>
</evidence>
<dbReference type="RefSeq" id="WP_085160429.1">
    <property type="nucleotide sequence ID" value="NZ_AP022581.1"/>
</dbReference>
<accession>A0A1X1Y654</accession>
<comment type="catalytic activity">
    <reaction evidence="10">
        <text>hydrogencarbonate + H(+) = CO2 + H2O</text>
        <dbReference type="Rhea" id="RHEA:10748"/>
        <dbReference type="ChEBI" id="CHEBI:15377"/>
        <dbReference type="ChEBI" id="CHEBI:15378"/>
        <dbReference type="ChEBI" id="CHEBI:16526"/>
        <dbReference type="ChEBI" id="CHEBI:17544"/>
        <dbReference type="EC" id="4.2.1.1"/>
    </reaction>
</comment>
<dbReference type="Gene3D" id="3.40.1050.10">
    <property type="entry name" value="Carbonic anhydrase"/>
    <property type="match status" value="1"/>
</dbReference>
<dbReference type="EMBL" id="AP022581">
    <property type="protein sequence ID" value="BBX97936.1"/>
    <property type="molecule type" value="Genomic_DNA"/>
</dbReference>
<feature type="binding site" evidence="11">
    <location>
        <position position="634"/>
    </location>
    <ligand>
        <name>Zn(2+)</name>
        <dbReference type="ChEBI" id="CHEBI:29105"/>
    </ligand>
</feature>
<evidence type="ECO:0000256" key="5">
    <source>
        <dbReference type="ARBA" id="ARBA00022833"/>
    </source>
</evidence>
<dbReference type="GO" id="GO:0016020">
    <property type="term" value="C:membrane"/>
    <property type="evidence" value="ECO:0007669"/>
    <property type="project" value="UniProtKB-SubCell"/>
</dbReference>
<dbReference type="InterPro" id="IPR015892">
    <property type="entry name" value="Carbonic_anhydrase_CS"/>
</dbReference>
<evidence type="ECO:0000256" key="2">
    <source>
        <dbReference type="ARBA" id="ARBA00006217"/>
    </source>
</evidence>
<keyword evidence="11" id="KW-0479">Metal-binding</keyword>
<dbReference type="PANTHER" id="PTHR11814">
    <property type="entry name" value="SULFATE TRANSPORTER"/>
    <property type="match status" value="1"/>
</dbReference>
<dbReference type="GO" id="GO:0008270">
    <property type="term" value="F:zinc ion binding"/>
    <property type="evidence" value="ECO:0007669"/>
    <property type="project" value="InterPro"/>
</dbReference>
<evidence type="ECO:0000256" key="9">
    <source>
        <dbReference type="ARBA" id="ARBA00024993"/>
    </source>
</evidence>
<feature type="binding site" evidence="11">
    <location>
        <position position="578"/>
    </location>
    <ligand>
        <name>Zn(2+)</name>
        <dbReference type="ChEBI" id="CHEBI:29105"/>
    </ligand>
</feature>
<sequence>MIATVKNSVDSSKSRSILANLRHDVPASLVVFLVALPLSLGIAIASGAPLMAGLIAAVVGGIVAGAIGGSPFQVSGPAAGLTVVVAGLIDELGWPMLCLMTIGAGALQIVFGLSRMARAALAIAPVVVHAMLAGIGITIALQQVHVLMGGTSHSSAWKNIVALPDGILHHELHEVIVGGTVIAILVVWSRLPAKLRTIPGPLVAIVAATALTMAVGLDTERINLSGNFFEAIGLPRLPETSPGGQPWTHEISAIALGALTIALIASVESLLCAVGVDKLHQGPRTDFNREIIGQGSANVVSGLLGGLPITGVIVRSSANVAAGARTRMSSILHGVWVLLFASLFTNLVELIPKAALAGLLIVIGAQLIKLAHIKLAWRTGNFAIYAITIVSVVFLNLLEGVAIGLAVAVVFLLVRVVRAPVEVKPVGGEQSRQWRVDIDGTLSFLLLPRLTTVLSKLPEGSEVTLNLNADYIDDSVSEAISDWRRAHQTRGGVVAIVETSPAKLHHAHIGPPKRHFASEPIGLVPWRSARGNHRGDANTSVLDRIDEYHRNGAAMLHSHIAGLTDSQNPYELFLTCADSRILPNVITASGPGDLYTVRNFGNLVPPDPADRSVDAALDFAVNELGVSSVVVCGHSSCGAMTALLEGAADAATPMGRWLENARDSLVAYQDHHPARRSAEASGYPEADQLSIVNVAIQVERLTRHPILASAVASDEVQVVGIFFDISTARVYEVRQDGIVCPDESVGT</sequence>
<keyword evidence="4" id="KW-0812">Transmembrane</keyword>
<dbReference type="GO" id="GO:0004089">
    <property type="term" value="F:carbonate dehydratase activity"/>
    <property type="evidence" value="ECO:0007669"/>
    <property type="project" value="UniProtKB-EC"/>
</dbReference>
<dbReference type="InterPro" id="IPR001765">
    <property type="entry name" value="Carbonic_anhydrase"/>
</dbReference>
<dbReference type="KEGG" id="mlj:MLAC_32300"/>
<dbReference type="GO" id="GO:0015976">
    <property type="term" value="P:carbon utilization"/>
    <property type="evidence" value="ECO:0007669"/>
    <property type="project" value="InterPro"/>
</dbReference>
<keyword evidence="13" id="KW-1185">Reference proteome</keyword>
<dbReference type="PROSITE" id="PS00704">
    <property type="entry name" value="PROK_CO2_ANHYDRASE_1"/>
    <property type="match status" value="1"/>
</dbReference>
<organism evidence="12 13">
    <name type="scientific">Mycobacterium lacus</name>
    <dbReference type="NCBI Taxonomy" id="169765"/>
    <lineage>
        <taxon>Bacteria</taxon>
        <taxon>Bacillati</taxon>
        <taxon>Actinomycetota</taxon>
        <taxon>Actinomycetes</taxon>
        <taxon>Mycobacteriales</taxon>
        <taxon>Mycobacteriaceae</taxon>
        <taxon>Mycobacterium</taxon>
    </lineage>
</organism>
<dbReference type="InterPro" id="IPR036874">
    <property type="entry name" value="Carbonic_anhydrase_sf"/>
</dbReference>
<dbReference type="STRING" id="169765.AWC15_21600"/>
<comment type="cofactor">
    <cofactor evidence="11">
        <name>Zn(2+)</name>
        <dbReference type="ChEBI" id="CHEBI:29105"/>
    </cofactor>
    <text evidence="11">Binds 1 zinc ion per subunit.</text>
</comment>
<evidence type="ECO:0000256" key="6">
    <source>
        <dbReference type="ARBA" id="ARBA00022989"/>
    </source>
</evidence>
<comment type="subcellular location">
    <subcellularLocation>
        <location evidence="1">Membrane</location>
        <topology evidence="1">Multi-pass membrane protein</topology>
    </subcellularLocation>
</comment>
<dbReference type="SUPFAM" id="SSF53056">
    <property type="entry name" value="beta-carbonic anhydrase, cab"/>
    <property type="match status" value="1"/>
</dbReference>
<dbReference type="InterPro" id="IPR001902">
    <property type="entry name" value="SLC26A/SulP_fam"/>
</dbReference>
<dbReference type="Proteomes" id="UP000466396">
    <property type="component" value="Chromosome"/>
</dbReference>
<keyword evidence="8" id="KW-0456">Lyase</keyword>
<evidence type="ECO:0000313" key="13">
    <source>
        <dbReference type="Proteomes" id="UP000466396"/>
    </source>
</evidence>
<dbReference type="OrthoDB" id="9771198at2"/>
<evidence type="ECO:0000256" key="10">
    <source>
        <dbReference type="ARBA" id="ARBA00048348"/>
    </source>
</evidence>
<keyword evidence="5 11" id="KW-0862">Zinc</keyword>
<dbReference type="AlphaFoldDB" id="A0A1X1Y654"/>
<evidence type="ECO:0000256" key="11">
    <source>
        <dbReference type="PIRSR" id="PIRSR601765-1"/>
    </source>
</evidence>
<protein>
    <recommendedName>
        <fullName evidence="3">carbonic anhydrase</fullName>
        <ecNumber evidence="3">4.2.1.1</ecNumber>
    </recommendedName>
</protein>
<keyword evidence="7" id="KW-0472">Membrane</keyword>
<dbReference type="EC" id="4.2.1.1" evidence="3"/>
<evidence type="ECO:0000313" key="12">
    <source>
        <dbReference type="EMBL" id="BBX97936.1"/>
    </source>
</evidence>
<comment type="similarity">
    <text evidence="2">Belongs to the beta-class carbonic anhydrase family.</text>
</comment>
<dbReference type="GO" id="GO:0055085">
    <property type="term" value="P:transmembrane transport"/>
    <property type="evidence" value="ECO:0007669"/>
    <property type="project" value="InterPro"/>
</dbReference>
<dbReference type="Pfam" id="PF00916">
    <property type="entry name" value="Sulfate_transp"/>
    <property type="match status" value="1"/>
</dbReference>
<feature type="binding site" evidence="11">
    <location>
        <position position="576"/>
    </location>
    <ligand>
        <name>Zn(2+)</name>
        <dbReference type="ChEBI" id="CHEBI:29105"/>
    </ligand>
</feature>
<dbReference type="InterPro" id="IPR011547">
    <property type="entry name" value="SLC26A/SulP_dom"/>
</dbReference>
<reference evidence="12 13" key="1">
    <citation type="journal article" date="2019" name="Emerg. Microbes Infect.">
        <title>Comprehensive subspecies identification of 175 nontuberculous mycobacteria species based on 7547 genomic profiles.</title>
        <authorList>
            <person name="Matsumoto Y."/>
            <person name="Kinjo T."/>
            <person name="Motooka D."/>
            <person name="Nabeya D."/>
            <person name="Jung N."/>
            <person name="Uechi K."/>
            <person name="Horii T."/>
            <person name="Iida T."/>
            <person name="Fujita J."/>
            <person name="Nakamura S."/>
        </authorList>
    </citation>
    <scope>NUCLEOTIDE SEQUENCE [LARGE SCALE GENOMIC DNA]</scope>
    <source>
        <strain evidence="12 13">JCM 15657</strain>
    </source>
</reference>
<evidence type="ECO:0000256" key="1">
    <source>
        <dbReference type="ARBA" id="ARBA00004141"/>
    </source>
</evidence>
<dbReference type="Pfam" id="PF00484">
    <property type="entry name" value="Pro_CA"/>
    <property type="match status" value="1"/>
</dbReference>
<evidence type="ECO:0000256" key="8">
    <source>
        <dbReference type="ARBA" id="ARBA00023239"/>
    </source>
</evidence>
<feature type="binding site" evidence="11">
    <location>
        <position position="637"/>
    </location>
    <ligand>
        <name>Zn(2+)</name>
        <dbReference type="ChEBI" id="CHEBI:29105"/>
    </ligand>
</feature>
<evidence type="ECO:0000256" key="3">
    <source>
        <dbReference type="ARBA" id="ARBA00012925"/>
    </source>
</evidence>
<proteinExistence type="inferred from homology"/>
<gene>
    <name evidence="12" type="ORF">MLAC_32300</name>
</gene>
<dbReference type="SMART" id="SM00947">
    <property type="entry name" value="Pro_CA"/>
    <property type="match status" value="1"/>
</dbReference>
<name>A0A1X1Y654_9MYCO</name>
<evidence type="ECO:0000256" key="7">
    <source>
        <dbReference type="ARBA" id="ARBA00023136"/>
    </source>
</evidence>